<feature type="binding site" evidence="4">
    <location>
        <position position="128"/>
    </location>
    <ligand>
        <name>a divalent metal cation</name>
        <dbReference type="ChEBI" id="CHEBI:60240"/>
        <label>2</label>
    </ligand>
</feature>
<dbReference type="EMBL" id="VHSH01000005">
    <property type="protein sequence ID" value="TQV79219.1"/>
    <property type="molecule type" value="Genomic_DNA"/>
</dbReference>
<dbReference type="PROSITE" id="PS01137">
    <property type="entry name" value="TATD_1"/>
    <property type="match status" value="1"/>
</dbReference>
<comment type="caution">
    <text evidence="5">The sequence shown here is derived from an EMBL/GenBank/DDBJ whole genome shotgun (WGS) entry which is preliminary data.</text>
</comment>
<dbReference type="InterPro" id="IPR032466">
    <property type="entry name" value="Metal_Hydrolase"/>
</dbReference>
<dbReference type="InterPro" id="IPR018228">
    <property type="entry name" value="DNase_TatD-rel_CS"/>
</dbReference>
<dbReference type="Pfam" id="PF01026">
    <property type="entry name" value="TatD_DNase"/>
    <property type="match status" value="1"/>
</dbReference>
<dbReference type="FunFam" id="3.20.20.140:FF:000005">
    <property type="entry name" value="TatD family hydrolase"/>
    <property type="match status" value="1"/>
</dbReference>
<dbReference type="GO" id="GO:0046872">
    <property type="term" value="F:metal ion binding"/>
    <property type="evidence" value="ECO:0007669"/>
    <property type="project" value="UniProtKB-KW"/>
</dbReference>
<dbReference type="NCBIfam" id="TIGR00010">
    <property type="entry name" value="YchF/TatD family DNA exonuclease"/>
    <property type="match status" value="1"/>
</dbReference>
<dbReference type="OrthoDB" id="9810005at2"/>
<dbReference type="PIRSF" id="PIRSF005902">
    <property type="entry name" value="DNase_TatD"/>
    <property type="match status" value="1"/>
</dbReference>
<keyword evidence="2 4" id="KW-0479">Metal-binding</keyword>
<dbReference type="GO" id="GO:0004536">
    <property type="term" value="F:DNA nuclease activity"/>
    <property type="evidence" value="ECO:0007669"/>
    <property type="project" value="InterPro"/>
</dbReference>
<feature type="binding site" evidence="4">
    <location>
        <position position="92"/>
    </location>
    <ligand>
        <name>a divalent metal cation</name>
        <dbReference type="ChEBI" id="CHEBI:60240"/>
        <label>1</label>
    </ligand>
</feature>
<evidence type="ECO:0000256" key="4">
    <source>
        <dbReference type="PIRSR" id="PIRSR005902-1"/>
    </source>
</evidence>
<dbReference type="GO" id="GO:0005829">
    <property type="term" value="C:cytosol"/>
    <property type="evidence" value="ECO:0007669"/>
    <property type="project" value="TreeGrafter"/>
</dbReference>
<gene>
    <name evidence="5" type="ORF">FKG95_16295</name>
</gene>
<keyword evidence="3" id="KW-0378">Hydrolase</keyword>
<dbReference type="PANTHER" id="PTHR46124:SF2">
    <property type="entry name" value="D-AMINOACYL-TRNA DEACYLASE"/>
    <property type="match status" value="1"/>
</dbReference>
<dbReference type="PROSITE" id="PS01091">
    <property type="entry name" value="TATD_3"/>
    <property type="match status" value="1"/>
</dbReference>
<dbReference type="InterPro" id="IPR015991">
    <property type="entry name" value="TatD/YcfH-like"/>
</dbReference>
<comment type="similarity">
    <text evidence="1">Belongs to the metallo-dependent hydrolases superfamily. TatD-type hydrolase family.</text>
</comment>
<dbReference type="AlphaFoldDB" id="A0A545TPS5"/>
<protein>
    <submittedName>
        <fullName evidence="5">TatD family deoxyribonuclease</fullName>
    </submittedName>
</protein>
<dbReference type="GO" id="GO:0016788">
    <property type="term" value="F:hydrolase activity, acting on ester bonds"/>
    <property type="evidence" value="ECO:0007669"/>
    <property type="project" value="InterPro"/>
</dbReference>
<keyword evidence="6" id="KW-1185">Reference proteome</keyword>
<dbReference type="RefSeq" id="WP_142897443.1">
    <property type="nucleotide sequence ID" value="NZ_ML660056.1"/>
</dbReference>
<organism evidence="5 6">
    <name type="scientific">Denitrobaculum tricleocarpae</name>
    <dbReference type="NCBI Taxonomy" id="2591009"/>
    <lineage>
        <taxon>Bacteria</taxon>
        <taxon>Pseudomonadati</taxon>
        <taxon>Pseudomonadota</taxon>
        <taxon>Alphaproteobacteria</taxon>
        <taxon>Rhodospirillales</taxon>
        <taxon>Rhodospirillaceae</taxon>
        <taxon>Denitrobaculum</taxon>
    </lineage>
</organism>
<dbReference type="Proteomes" id="UP000315252">
    <property type="component" value="Unassembled WGS sequence"/>
</dbReference>
<evidence type="ECO:0000256" key="1">
    <source>
        <dbReference type="ARBA" id="ARBA00009275"/>
    </source>
</evidence>
<proteinExistence type="inferred from homology"/>
<feature type="binding site" evidence="4">
    <location>
        <position position="204"/>
    </location>
    <ligand>
        <name>a divalent metal cation</name>
        <dbReference type="ChEBI" id="CHEBI:60240"/>
        <label>1</label>
    </ligand>
</feature>
<name>A0A545TPS5_9PROT</name>
<evidence type="ECO:0000256" key="3">
    <source>
        <dbReference type="ARBA" id="ARBA00022801"/>
    </source>
</evidence>
<dbReference type="InterPro" id="IPR001130">
    <property type="entry name" value="TatD-like"/>
</dbReference>
<dbReference type="SUPFAM" id="SSF51556">
    <property type="entry name" value="Metallo-dependent hydrolases"/>
    <property type="match status" value="1"/>
</dbReference>
<dbReference type="PROSITE" id="PS01090">
    <property type="entry name" value="TATD_2"/>
    <property type="match status" value="1"/>
</dbReference>
<accession>A0A545TPS5</accession>
<feature type="binding site" evidence="4">
    <location>
        <position position="6"/>
    </location>
    <ligand>
        <name>a divalent metal cation</name>
        <dbReference type="ChEBI" id="CHEBI:60240"/>
        <label>1</label>
    </ligand>
</feature>
<feature type="binding site" evidence="4">
    <location>
        <position position="8"/>
    </location>
    <ligand>
        <name>a divalent metal cation</name>
        <dbReference type="ChEBI" id="CHEBI:60240"/>
        <label>1</label>
    </ligand>
</feature>
<evidence type="ECO:0000313" key="5">
    <source>
        <dbReference type="EMBL" id="TQV79219.1"/>
    </source>
</evidence>
<evidence type="ECO:0000256" key="2">
    <source>
        <dbReference type="ARBA" id="ARBA00022723"/>
    </source>
</evidence>
<dbReference type="CDD" id="cd01310">
    <property type="entry name" value="TatD_DNAse"/>
    <property type="match status" value="1"/>
</dbReference>
<dbReference type="PANTHER" id="PTHR46124">
    <property type="entry name" value="D-AMINOACYL-TRNA DEACYLASE"/>
    <property type="match status" value="1"/>
</dbReference>
<evidence type="ECO:0000313" key="6">
    <source>
        <dbReference type="Proteomes" id="UP000315252"/>
    </source>
</evidence>
<dbReference type="Gene3D" id="3.20.20.140">
    <property type="entry name" value="Metal-dependent hydrolases"/>
    <property type="match status" value="1"/>
</dbReference>
<feature type="binding site" evidence="4">
    <location>
        <position position="154"/>
    </location>
    <ligand>
        <name>a divalent metal cation</name>
        <dbReference type="ChEBI" id="CHEBI:60240"/>
        <label>2</label>
    </ligand>
</feature>
<reference evidence="5 6" key="1">
    <citation type="submission" date="2019-06" db="EMBL/GenBank/DDBJ databases">
        <title>Whole genome sequence for Rhodospirillaceae sp. R148.</title>
        <authorList>
            <person name="Wang G."/>
        </authorList>
    </citation>
    <scope>NUCLEOTIDE SEQUENCE [LARGE SCALE GENOMIC DNA]</scope>
    <source>
        <strain evidence="5 6">R148</strain>
    </source>
</reference>
<sequence>MLIDSHCHLDYLQRDGDIGEVVARAGRAGVGAMVTICTKMSEFPVVLEIAERFPTVFCSVGVHPHEAGEEGQETPDRLIELAQHPKVVGIGETGLDYYYEHSPREQQKVSFRAHIAAARETGLPLIVHARDADDDTVEILRDEYRNGAYPAVIHCFTAGPELAEAALEMGFYISLAGVVTFKSAEALRETVSKVPLDRLLVETDSPYLAPVPKRGKTNEPAFVVHTAEKLSEIKEVSTDLLIESTTANFKNLFSRAGSAIDQPGFGGAA</sequence>